<proteinExistence type="predicted"/>
<name>A0A0E9S7L4_ANGAN</name>
<sequence length="16" mass="1693">MLTNFTLLGEAVLALS</sequence>
<protein>
    <submittedName>
        <fullName evidence="1">Uncharacterized protein</fullName>
    </submittedName>
</protein>
<accession>A0A0E9S7L4</accession>
<dbReference type="AlphaFoldDB" id="A0A0E9S7L4"/>
<dbReference type="EMBL" id="GBXM01071168">
    <property type="protein sequence ID" value="JAH37409.1"/>
    <property type="molecule type" value="Transcribed_RNA"/>
</dbReference>
<evidence type="ECO:0000313" key="1">
    <source>
        <dbReference type="EMBL" id="JAH37409.1"/>
    </source>
</evidence>
<reference evidence="1" key="2">
    <citation type="journal article" date="2015" name="Fish Shellfish Immunol.">
        <title>Early steps in the European eel (Anguilla anguilla)-Vibrio vulnificus interaction in the gills: Role of the RtxA13 toxin.</title>
        <authorList>
            <person name="Callol A."/>
            <person name="Pajuelo D."/>
            <person name="Ebbesson L."/>
            <person name="Teles M."/>
            <person name="MacKenzie S."/>
            <person name="Amaro C."/>
        </authorList>
    </citation>
    <scope>NUCLEOTIDE SEQUENCE</scope>
</reference>
<organism evidence="1">
    <name type="scientific">Anguilla anguilla</name>
    <name type="common">European freshwater eel</name>
    <name type="synonym">Muraena anguilla</name>
    <dbReference type="NCBI Taxonomy" id="7936"/>
    <lineage>
        <taxon>Eukaryota</taxon>
        <taxon>Metazoa</taxon>
        <taxon>Chordata</taxon>
        <taxon>Craniata</taxon>
        <taxon>Vertebrata</taxon>
        <taxon>Euteleostomi</taxon>
        <taxon>Actinopterygii</taxon>
        <taxon>Neopterygii</taxon>
        <taxon>Teleostei</taxon>
        <taxon>Anguilliformes</taxon>
        <taxon>Anguillidae</taxon>
        <taxon>Anguilla</taxon>
    </lineage>
</organism>
<reference evidence="1" key="1">
    <citation type="submission" date="2014-11" db="EMBL/GenBank/DDBJ databases">
        <authorList>
            <person name="Amaro Gonzalez C."/>
        </authorList>
    </citation>
    <scope>NUCLEOTIDE SEQUENCE</scope>
</reference>